<dbReference type="Gene3D" id="1.10.260.40">
    <property type="entry name" value="lambda repressor-like DNA-binding domains"/>
    <property type="match status" value="1"/>
</dbReference>
<dbReference type="EMBL" id="BAABIL010000290">
    <property type="protein sequence ID" value="GAA4979826.1"/>
    <property type="molecule type" value="Genomic_DNA"/>
</dbReference>
<organism evidence="7 8">
    <name type="scientific">Kineococcus glutinatus</name>
    <dbReference type="NCBI Taxonomy" id="1070872"/>
    <lineage>
        <taxon>Bacteria</taxon>
        <taxon>Bacillati</taxon>
        <taxon>Actinomycetota</taxon>
        <taxon>Actinomycetes</taxon>
        <taxon>Kineosporiales</taxon>
        <taxon>Kineosporiaceae</taxon>
        <taxon>Kineococcus</taxon>
    </lineage>
</organism>
<accession>A0ABP9HVZ4</accession>
<dbReference type="Gene3D" id="3.40.50.2300">
    <property type="match status" value="2"/>
</dbReference>
<dbReference type="SMART" id="SM00354">
    <property type="entry name" value="HTH_LACI"/>
    <property type="match status" value="1"/>
</dbReference>
<dbReference type="PROSITE" id="PS00356">
    <property type="entry name" value="HTH_LACI_1"/>
    <property type="match status" value="1"/>
</dbReference>
<dbReference type="SUPFAM" id="SSF53822">
    <property type="entry name" value="Periplasmic binding protein-like I"/>
    <property type="match status" value="1"/>
</dbReference>
<feature type="compositionally biased region" description="Basic residues" evidence="4">
    <location>
        <begin position="334"/>
        <end position="349"/>
    </location>
</feature>
<dbReference type="RefSeq" id="WP_345712381.1">
    <property type="nucleotide sequence ID" value="NZ_BAABIL010000290.1"/>
</dbReference>
<evidence type="ECO:0000256" key="1">
    <source>
        <dbReference type="ARBA" id="ARBA00023015"/>
    </source>
</evidence>
<keyword evidence="2 7" id="KW-0238">DNA-binding</keyword>
<evidence type="ECO:0000256" key="2">
    <source>
        <dbReference type="ARBA" id="ARBA00023125"/>
    </source>
</evidence>
<evidence type="ECO:0000256" key="4">
    <source>
        <dbReference type="SAM" id="MobiDB-lite"/>
    </source>
</evidence>
<gene>
    <name evidence="7" type="ORF">GCM10023225_20130</name>
</gene>
<evidence type="ECO:0000259" key="5">
    <source>
        <dbReference type="PROSITE" id="PS50932"/>
    </source>
</evidence>
<dbReference type="SUPFAM" id="SSF47413">
    <property type="entry name" value="lambda repressor-like DNA-binding domains"/>
    <property type="match status" value="1"/>
</dbReference>
<reference evidence="8" key="1">
    <citation type="journal article" date="2019" name="Int. J. Syst. Evol. Microbiol.">
        <title>The Global Catalogue of Microorganisms (GCM) 10K type strain sequencing project: providing services to taxonomists for standard genome sequencing and annotation.</title>
        <authorList>
            <consortium name="The Broad Institute Genomics Platform"/>
            <consortium name="The Broad Institute Genome Sequencing Center for Infectious Disease"/>
            <person name="Wu L."/>
            <person name="Ma J."/>
        </authorList>
    </citation>
    <scope>NUCLEOTIDE SEQUENCE [LARGE SCALE GENOMIC DNA]</scope>
    <source>
        <strain evidence="8">JCM 18126</strain>
    </source>
</reference>
<evidence type="ECO:0000313" key="7">
    <source>
        <dbReference type="EMBL" id="GAA4979826.1"/>
    </source>
</evidence>
<dbReference type="CDD" id="cd01392">
    <property type="entry name" value="HTH_LacI"/>
    <property type="match status" value="1"/>
</dbReference>
<dbReference type="PROSITE" id="PS50943">
    <property type="entry name" value="HTH_CROC1"/>
    <property type="match status" value="1"/>
</dbReference>
<dbReference type="PANTHER" id="PTHR30146:SF153">
    <property type="entry name" value="LACTOSE OPERON REPRESSOR"/>
    <property type="match status" value="1"/>
</dbReference>
<dbReference type="InterPro" id="IPR046335">
    <property type="entry name" value="LacI/GalR-like_sensor"/>
</dbReference>
<dbReference type="GO" id="GO:0003677">
    <property type="term" value="F:DNA binding"/>
    <property type="evidence" value="ECO:0007669"/>
    <property type="project" value="UniProtKB-KW"/>
</dbReference>
<dbReference type="Pfam" id="PF00356">
    <property type="entry name" value="LacI"/>
    <property type="match status" value="1"/>
</dbReference>
<dbReference type="InterPro" id="IPR000843">
    <property type="entry name" value="HTH_LacI"/>
</dbReference>
<feature type="domain" description="HTH lacI-type" evidence="5">
    <location>
        <begin position="2"/>
        <end position="56"/>
    </location>
</feature>
<keyword evidence="3" id="KW-0804">Transcription</keyword>
<keyword evidence="8" id="KW-1185">Reference proteome</keyword>
<feature type="domain" description="HTH cro/C1-type" evidence="6">
    <location>
        <begin position="3"/>
        <end position="32"/>
    </location>
</feature>
<dbReference type="InterPro" id="IPR028082">
    <property type="entry name" value="Peripla_BP_I"/>
</dbReference>
<comment type="caution">
    <text evidence="7">The sequence shown here is derived from an EMBL/GenBank/DDBJ whole genome shotgun (WGS) entry which is preliminary data.</text>
</comment>
<feature type="region of interest" description="Disordered" evidence="4">
    <location>
        <begin position="316"/>
        <end position="349"/>
    </location>
</feature>
<dbReference type="InterPro" id="IPR010982">
    <property type="entry name" value="Lambda_DNA-bd_dom_sf"/>
</dbReference>
<dbReference type="PANTHER" id="PTHR30146">
    <property type="entry name" value="LACI-RELATED TRANSCRIPTIONAL REPRESSOR"/>
    <property type="match status" value="1"/>
</dbReference>
<name>A0ABP9HVZ4_9ACTN</name>
<dbReference type="Proteomes" id="UP001501195">
    <property type="component" value="Unassembled WGS sequence"/>
</dbReference>
<sequence length="349" mass="36170">MPTINDVAEAAGVSASTVSYVLSGKRSISAATRARVERAIEQLGYRPHAGARALASSRTNVLALMVPLRQSADVNVIMDFVGAVATRARRHDHDVLLLTQDETTGLERVTGGSLVDALIVMDIELDDPRVDVLARLGRPTVLIGVPRDPRGLSCVDFDFGGAVGTAVEHLAALGHRGIGFVGSSPDAVARRAGYAVRVRDGFRAAVAAAGVAGAMSPVEASLPGARAALAAVRAEVPDLTGLVVHNEGALPSVLAVLAEEGTRVPQDVSVVSIEAADASQHLPGRPTSIDLPSLEVGTAAVDMVMARLEGSVAPETRLVPATLTDRGTTAPPRRGGRAGTRRVSPSRRR</sequence>
<dbReference type="PROSITE" id="PS50932">
    <property type="entry name" value="HTH_LACI_2"/>
    <property type="match status" value="1"/>
</dbReference>
<dbReference type="InterPro" id="IPR001387">
    <property type="entry name" value="Cro/C1-type_HTH"/>
</dbReference>
<keyword evidence="1" id="KW-0805">Transcription regulation</keyword>
<proteinExistence type="predicted"/>
<dbReference type="Pfam" id="PF13377">
    <property type="entry name" value="Peripla_BP_3"/>
    <property type="match status" value="1"/>
</dbReference>
<evidence type="ECO:0000256" key="3">
    <source>
        <dbReference type="ARBA" id="ARBA00023163"/>
    </source>
</evidence>
<evidence type="ECO:0000259" key="6">
    <source>
        <dbReference type="PROSITE" id="PS50943"/>
    </source>
</evidence>
<protein>
    <submittedName>
        <fullName evidence="7">LacI family DNA-binding transcriptional regulator</fullName>
    </submittedName>
</protein>
<evidence type="ECO:0000313" key="8">
    <source>
        <dbReference type="Proteomes" id="UP001501195"/>
    </source>
</evidence>